<keyword evidence="1" id="KW-0479">Metal-binding</keyword>
<protein>
    <recommendedName>
        <fullName evidence="5">RING-type domain-containing protein</fullName>
    </recommendedName>
</protein>
<feature type="non-terminal residue" evidence="6">
    <location>
        <position position="220"/>
    </location>
</feature>
<reference evidence="6 7" key="1">
    <citation type="submission" date="2024-05" db="EMBL/GenBank/DDBJ databases">
        <authorList>
            <person name="Wallberg A."/>
        </authorList>
    </citation>
    <scope>NUCLEOTIDE SEQUENCE [LARGE SCALE GENOMIC DNA]</scope>
</reference>
<dbReference type="InterPro" id="IPR027370">
    <property type="entry name" value="Znf-RING_euk"/>
</dbReference>
<feature type="domain" description="RING-type" evidence="5">
    <location>
        <begin position="7"/>
        <end position="52"/>
    </location>
</feature>
<organism evidence="6 7">
    <name type="scientific">Meganyctiphanes norvegica</name>
    <name type="common">Northern krill</name>
    <name type="synonym">Thysanopoda norvegica</name>
    <dbReference type="NCBI Taxonomy" id="48144"/>
    <lineage>
        <taxon>Eukaryota</taxon>
        <taxon>Metazoa</taxon>
        <taxon>Ecdysozoa</taxon>
        <taxon>Arthropoda</taxon>
        <taxon>Crustacea</taxon>
        <taxon>Multicrustacea</taxon>
        <taxon>Malacostraca</taxon>
        <taxon>Eumalacostraca</taxon>
        <taxon>Eucarida</taxon>
        <taxon>Euphausiacea</taxon>
        <taxon>Euphausiidae</taxon>
        <taxon>Meganyctiphanes</taxon>
    </lineage>
</organism>
<evidence type="ECO:0000313" key="7">
    <source>
        <dbReference type="Proteomes" id="UP001497623"/>
    </source>
</evidence>
<gene>
    <name evidence="6" type="ORF">MNOR_LOCUS30270</name>
</gene>
<evidence type="ECO:0000256" key="4">
    <source>
        <dbReference type="PROSITE-ProRule" id="PRU00175"/>
    </source>
</evidence>
<dbReference type="InterPro" id="IPR051435">
    <property type="entry name" value="RING_finger_E3_ubiq-ligases"/>
</dbReference>
<dbReference type="SMART" id="SM00184">
    <property type="entry name" value="RING"/>
    <property type="match status" value="1"/>
</dbReference>
<dbReference type="GO" id="GO:0016567">
    <property type="term" value="P:protein ubiquitination"/>
    <property type="evidence" value="ECO:0007669"/>
    <property type="project" value="TreeGrafter"/>
</dbReference>
<dbReference type="EMBL" id="CAXKWB010036610">
    <property type="protein sequence ID" value="CAL4148668.1"/>
    <property type="molecule type" value="Genomic_DNA"/>
</dbReference>
<evidence type="ECO:0000259" key="5">
    <source>
        <dbReference type="PROSITE" id="PS50089"/>
    </source>
</evidence>
<evidence type="ECO:0000256" key="3">
    <source>
        <dbReference type="ARBA" id="ARBA00022833"/>
    </source>
</evidence>
<accession>A0AAV2RZK1</accession>
<dbReference type="Proteomes" id="UP001497623">
    <property type="component" value="Unassembled WGS sequence"/>
</dbReference>
<evidence type="ECO:0000256" key="2">
    <source>
        <dbReference type="ARBA" id="ARBA00022771"/>
    </source>
</evidence>
<sequence>MESLLECEICLVRCDNDDRKPRVLPCGHTVCAQCIASSIKANDGRLDCPFCRVSCGQGPGPLEAEDFPINITIVKMLEAEAQKASANNSPHHQPTESLEQMKQEEINITACHVLSCAGLMSRLKVHKQNLQSHQLIQAQMKTELLEALTRHQKQIDEMGTRIETELQSVEVVLSTGKSLMKNLEEGEERLQNSTNANEVRSTSMEVQHFSATIKEWGNTN</sequence>
<dbReference type="PANTHER" id="PTHR22791">
    <property type="entry name" value="RING-TYPE DOMAIN-CONTAINING PROTEIN"/>
    <property type="match status" value="1"/>
</dbReference>
<keyword evidence="3" id="KW-0862">Zinc</keyword>
<evidence type="ECO:0000256" key="1">
    <source>
        <dbReference type="ARBA" id="ARBA00022723"/>
    </source>
</evidence>
<dbReference type="InterPro" id="IPR013083">
    <property type="entry name" value="Znf_RING/FYVE/PHD"/>
</dbReference>
<dbReference type="InterPro" id="IPR017907">
    <property type="entry name" value="Znf_RING_CS"/>
</dbReference>
<evidence type="ECO:0000313" key="6">
    <source>
        <dbReference type="EMBL" id="CAL4148668.1"/>
    </source>
</evidence>
<dbReference type="PANTHER" id="PTHR22791:SF6">
    <property type="entry name" value="RING-TYPE DOMAIN-CONTAINING PROTEIN"/>
    <property type="match status" value="1"/>
</dbReference>
<dbReference type="Pfam" id="PF13445">
    <property type="entry name" value="zf-RING_UBOX"/>
    <property type="match status" value="1"/>
</dbReference>
<comment type="caution">
    <text evidence="6">The sequence shown here is derived from an EMBL/GenBank/DDBJ whole genome shotgun (WGS) entry which is preliminary data.</text>
</comment>
<name>A0AAV2RZK1_MEGNR</name>
<keyword evidence="2 4" id="KW-0863">Zinc-finger</keyword>
<proteinExistence type="predicted"/>
<dbReference type="PROSITE" id="PS50089">
    <property type="entry name" value="ZF_RING_2"/>
    <property type="match status" value="1"/>
</dbReference>
<dbReference type="SUPFAM" id="SSF57850">
    <property type="entry name" value="RING/U-box"/>
    <property type="match status" value="1"/>
</dbReference>
<dbReference type="PROSITE" id="PS00518">
    <property type="entry name" value="ZF_RING_1"/>
    <property type="match status" value="1"/>
</dbReference>
<dbReference type="GO" id="GO:0008270">
    <property type="term" value="F:zinc ion binding"/>
    <property type="evidence" value="ECO:0007669"/>
    <property type="project" value="UniProtKB-KW"/>
</dbReference>
<dbReference type="InterPro" id="IPR001841">
    <property type="entry name" value="Znf_RING"/>
</dbReference>
<dbReference type="GO" id="GO:0061630">
    <property type="term" value="F:ubiquitin protein ligase activity"/>
    <property type="evidence" value="ECO:0007669"/>
    <property type="project" value="TreeGrafter"/>
</dbReference>
<dbReference type="AlphaFoldDB" id="A0AAV2RZK1"/>
<keyword evidence="7" id="KW-1185">Reference proteome</keyword>
<dbReference type="Gene3D" id="3.30.40.10">
    <property type="entry name" value="Zinc/RING finger domain, C3HC4 (zinc finger)"/>
    <property type="match status" value="1"/>
</dbReference>